<gene>
    <name evidence="9" type="ORF">SAMN05661091_5815</name>
</gene>
<keyword evidence="7 8" id="KW-0472">Membrane</keyword>
<dbReference type="AlphaFoldDB" id="A0A1X7HT07"/>
<dbReference type="GO" id="GO:0005886">
    <property type="term" value="C:plasma membrane"/>
    <property type="evidence" value="ECO:0007669"/>
    <property type="project" value="UniProtKB-SubCell"/>
</dbReference>
<feature type="transmembrane region" description="Helical" evidence="8">
    <location>
        <begin position="146"/>
        <end position="171"/>
    </location>
</feature>
<dbReference type="EMBL" id="LT840184">
    <property type="protein sequence ID" value="SMF92421.1"/>
    <property type="molecule type" value="Genomic_DNA"/>
</dbReference>
<keyword evidence="5 8" id="KW-0812">Transmembrane</keyword>
<dbReference type="GO" id="GO:0033214">
    <property type="term" value="P:siderophore-iron import into cell"/>
    <property type="evidence" value="ECO:0007669"/>
    <property type="project" value="TreeGrafter"/>
</dbReference>
<keyword evidence="10" id="KW-1185">Reference proteome</keyword>
<dbReference type="PANTHER" id="PTHR30472">
    <property type="entry name" value="FERRIC ENTEROBACTIN TRANSPORT SYSTEM PERMEASE PROTEIN"/>
    <property type="match status" value="1"/>
</dbReference>
<evidence type="ECO:0000256" key="2">
    <source>
        <dbReference type="ARBA" id="ARBA00007935"/>
    </source>
</evidence>
<evidence type="ECO:0000256" key="5">
    <source>
        <dbReference type="ARBA" id="ARBA00022692"/>
    </source>
</evidence>
<feature type="transmembrane region" description="Helical" evidence="8">
    <location>
        <begin position="95"/>
        <end position="114"/>
    </location>
</feature>
<feature type="transmembrane region" description="Helical" evidence="8">
    <location>
        <begin position="192"/>
        <end position="213"/>
    </location>
</feature>
<keyword evidence="6 8" id="KW-1133">Transmembrane helix</keyword>
<dbReference type="RefSeq" id="WP_208916509.1">
    <property type="nucleotide sequence ID" value="NZ_LT840184.1"/>
</dbReference>
<dbReference type="InterPro" id="IPR000522">
    <property type="entry name" value="ABC_transptr_permease_BtuC"/>
</dbReference>
<reference evidence="9 10" key="1">
    <citation type="submission" date="2017-04" db="EMBL/GenBank/DDBJ databases">
        <authorList>
            <person name="Afonso C.L."/>
            <person name="Miller P.J."/>
            <person name="Scott M.A."/>
            <person name="Spackman E."/>
            <person name="Goraichik I."/>
            <person name="Dimitrov K.M."/>
            <person name="Suarez D.L."/>
            <person name="Swayne D.E."/>
        </authorList>
    </citation>
    <scope>NUCLEOTIDE SEQUENCE [LARGE SCALE GENOMIC DNA]</scope>
    <source>
        <strain evidence="9 10">N3/975</strain>
    </source>
</reference>
<dbReference type="CDD" id="cd06550">
    <property type="entry name" value="TM_ABC_iron-siderophores_like"/>
    <property type="match status" value="1"/>
</dbReference>
<evidence type="ECO:0000313" key="10">
    <source>
        <dbReference type="Proteomes" id="UP000192940"/>
    </source>
</evidence>
<dbReference type="InterPro" id="IPR037294">
    <property type="entry name" value="ABC_BtuC-like"/>
</dbReference>
<feature type="transmembrane region" description="Helical" evidence="8">
    <location>
        <begin position="62"/>
        <end position="83"/>
    </location>
</feature>
<dbReference type="GO" id="GO:0022857">
    <property type="term" value="F:transmembrane transporter activity"/>
    <property type="evidence" value="ECO:0007669"/>
    <property type="project" value="InterPro"/>
</dbReference>
<dbReference type="Gene3D" id="1.10.3470.10">
    <property type="entry name" value="ABC transporter involved in vitamin B12 uptake, BtuC"/>
    <property type="match status" value="1"/>
</dbReference>
<protein>
    <submittedName>
        <fullName evidence="9">Iron complex transport system permease protein</fullName>
    </submittedName>
</protein>
<feature type="transmembrane region" description="Helical" evidence="8">
    <location>
        <begin position="239"/>
        <end position="266"/>
    </location>
</feature>
<dbReference type="SUPFAM" id="SSF81345">
    <property type="entry name" value="ABC transporter involved in vitamin B12 uptake, BtuC"/>
    <property type="match status" value="1"/>
</dbReference>
<evidence type="ECO:0000256" key="4">
    <source>
        <dbReference type="ARBA" id="ARBA00022475"/>
    </source>
</evidence>
<sequence>MKSRFIKILLWTLPLICGLMSIGIGRYHVDFIVQIKILLSQIIPMETTWTHMEETVVMNVRLPRILLAMLIGGGLSIAGAAFQGMFANPLVSPDILGVSAGAGFGASIGILLFGNGVTMQIFSLVMGMLAIGFAFLISGFKREMPIFMLVLAGVVTSALFQALISLVKFLADPEEKLPSITYWLMGSLGTASYSDLWIGGPLILTGIIILYVLRWRLNILSLSDEEATSLGVSVTKMKWLIILGATLITSAAVAIAGIIGWVGLIIPHIARMIVGSNNQYVLPASISIGAIYLLLIDNLARSLTAAEIPLSILTAIVGAPFFAYLLRRTGGGWS</sequence>
<feature type="transmembrane region" description="Helical" evidence="8">
    <location>
        <begin position="308"/>
        <end position="326"/>
    </location>
</feature>
<dbReference type="FunFam" id="1.10.3470.10:FF:000001">
    <property type="entry name" value="Vitamin B12 ABC transporter permease BtuC"/>
    <property type="match status" value="1"/>
</dbReference>
<dbReference type="Pfam" id="PF01032">
    <property type="entry name" value="FecCD"/>
    <property type="match status" value="1"/>
</dbReference>
<dbReference type="STRING" id="1313296.SAMN05661091_5815"/>
<dbReference type="Proteomes" id="UP000192940">
    <property type="component" value="Chromosome I"/>
</dbReference>
<keyword evidence="4" id="KW-1003">Cell membrane</keyword>
<name>A0A1X7HT07_9BACL</name>
<feature type="transmembrane region" description="Helical" evidence="8">
    <location>
        <begin position="121"/>
        <end position="140"/>
    </location>
</feature>
<proteinExistence type="inferred from homology"/>
<evidence type="ECO:0000313" key="9">
    <source>
        <dbReference type="EMBL" id="SMF92421.1"/>
    </source>
</evidence>
<comment type="subcellular location">
    <subcellularLocation>
        <location evidence="1">Cell membrane</location>
        <topology evidence="1">Multi-pass membrane protein</topology>
    </subcellularLocation>
</comment>
<dbReference type="PANTHER" id="PTHR30472:SF70">
    <property type="entry name" value="MOLYBDATE IMPORT SYSTEM PERMEASE PROTEIN MOLB"/>
    <property type="match status" value="1"/>
</dbReference>
<keyword evidence="3" id="KW-0813">Transport</keyword>
<evidence type="ECO:0000256" key="3">
    <source>
        <dbReference type="ARBA" id="ARBA00022448"/>
    </source>
</evidence>
<evidence type="ECO:0000256" key="8">
    <source>
        <dbReference type="SAM" id="Phobius"/>
    </source>
</evidence>
<comment type="similarity">
    <text evidence="2">Belongs to the binding-protein-dependent transport system permease family. FecCD subfamily.</text>
</comment>
<evidence type="ECO:0000256" key="6">
    <source>
        <dbReference type="ARBA" id="ARBA00022989"/>
    </source>
</evidence>
<feature type="transmembrane region" description="Helical" evidence="8">
    <location>
        <begin position="278"/>
        <end position="296"/>
    </location>
</feature>
<evidence type="ECO:0000256" key="1">
    <source>
        <dbReference type="ARBA" id="ARBA00004651"/>
    </source>
</evidence>
<accession>A0A1X7HT07</accession>
<organism evidence="9 10">
    <name type="scientific">Paenibacillus uliginis N3/975</name>
    <dbReference type="NCBI Taxonomy" id="1313296"/>
    <lineage>
        <taxon>Bacteria</taxon>
        <taxon>Bacillati</taxon>
        <taxon>Bacillota</taxon>
        <taxon>Bacilli</taxon>
        <taxon>Bacillales</taxon>
        <taxon>Paenibacillaceae</taxon>
        <taxon>Paenibacillus</taxon>
    </lineage>
</organism>
<evidence type="ECO:0000256" key="7">
    <source>
        <dbReference type="ARBA" id="ARBA00023136"/>
    </source>
</evidence>